<proteinExistence type="predicted"/>
<sequence length="710" mass="74854">MTSAQQIQQMYIAYYGRPADPAGLAYWTQQAEEQGMDWVTEAFTQGTEATLIQGNKSQPQLINDWYQQAFGRGANQREINEISKKMNDGVSQGQILKELLAQAESNPADKHTLENRTKVADNFTQQVEKTGASYTFNEVAAANSLLLAISPSSNASDIAKAIQALISNVQPGRPLTDAINKAKEEAGMDNSSGSDDDYGSGDNGQDPITVRDLLSFNDTTRAYDIDLTKYNEYVYLDYVPEGRFQASAFLDGTSYYSTSYNLPTPTSQHYLNLMGDWSENTIFNIKESLLANFPGVKGGKTLLAVELNDGSINVPAKMAGFNGTVQLIAFQDQEFSGKLGNAILFIQKTPMDDSATLTVTEDAVLGDGAMLIVQHGATMDLTAVNFEGFEGTLTLSGNGTFLFAEGAGLDDLIKNNIIDVAQNSNLTLKEGEEVFDPDSTPSGDDPFFSATKTLTVVSDDNEQAATLQIDLSALANAFADLGAGSDVTVANGVIGAGTGGADTTALNALLNGEYASMAAFKAAVELGVTGYTVAVNETAIPPTLTITATDVVEGQDLTVGTAFNLSWDDAASDPQTGTIAAADVIPGGTETGVEETFTASTVTFDLAVAGDWEGTAPTGEALEGYVFQLTAGDTTLFTFTVLEDTGTATQASELTMEIVAEALRAETAAGYTLGGSGTEITVANDDVSQASSVEIELVGYSADDWAALVG</sequence>
<protein>
    <recommendedName>
        <fullName evidence="4">DUF4214 domain-containing protein</fullName>
    </recommendedName>
</protein>
<feature type="region of interest" description="Disordered" evidence="1">
    <location>
        <begin position="185"/>
        <end position="204"/>
    </location>
</feature>
<dbReference type="Proteomes" id="UP001621714">
    <property type="component" value="Unassembled WGS sequence"/>
</dbReference>
<evidence type="ECO:0000313" key="3">
    <source>
        <dbReference type="Proteomes" id="UP001621714"/>
    </source>
</evidence>
<name>A0ABW8PUZ0_9GAMM</name>
<gene>
    <name evidence="2" type="ORF">V6U78_03445</name>
</gene>
<organism evidence="2 3">
    <name type="scientific">Marinospirillum alkalitolerans</name>
    <dbReference type="NCBI Taxonomy" id="3123374"/>
    <lineage>
        <taxon>Bacteria</taxon>
        <taxon>Pseudomonadati</taxon>
        <taxon>Pseudomonadota</taxon>
        <taxon>Gammaproteobacteria</taxon>
        <taxon>Oceanospirillales</taxon>
        <taxon>Oceanospirillaceae</taxon>
        <taxon>Marinospirillum</taxon>
    </lineage>
</organism>
<comment type="caution">
    <text evidence="2">The sequence shown here is derived from an EMBL/GenBank/DDBJ whole genome shotgun (WGS) entry which is preliminary data.</text>
</comment>
<reference evidence="2 3" key="1">
    <citation type="submission" date="2024-02" db="EMBL/GenBank/DDBJ databases">
        <title>Marinospirillum sp. MEB 164 isolated from Lonar lake sediment.</title>
        <authorList>
            <person name="Joshi A."/>
            <person name="Thite S."/>
        </authorList>
    </citation>
    <scope>NUCLEOTIDE SEQUENCE [LARGE SCALE GENOMIC DNA]</scope>
    <source>
        <strain evidence="2 3">MEB164</strain>
    </source>
</reference>
<keyword evidence="3" id="KW-1185">Reference proteome</keyword>
<evidence type="ECO:0000313" key="2">
    <source>
        <dbReference type="EMBL" id="MFK7160088.1"/>
    </source>
</evidence>
<dbReference type="RefSeq" id="WP_405337231.1">
    <property type="nucleotide sequence ID" value="NZ_JBANFI010000002.1"/>
</dbReference>
<evidence type="ECO:0008006" key="4">
    <source>
        <dbReference type="Google" id="ProtNLM"/>
    </source>
</evidence>
<evidence type="ECO:0000256" key="1">
    <source>
        <dbReference type="SAM" id="MobiDB-lite"/>
    </source>
</evidence>
<accession>A0ABW8PUZ0</accession>
<dbReference type="EMBL" id="JBANFI010000002">
    <property type="protein sequence ID" value="MFK7160088.1"/>
    <property type="molecule type" value="Genomic_DNA"/>
</dbReference>